<proteinExistence type="predicted"/>
<dbReference type="AlphaFoldDB" id="X0SIZ6"/>
<comment type="caution">
    <text evidence="1">The sequence shown here is derived from an EMBL/GenBank/DDBJ whole genome shotgun (WGS) entry which is preliminary data.</text>
</comment>
<feature type="non-terminal residue" evidence="1">
    <location>
        <position position="1"/>
    </location>
</feature>
<reference evidence="1" key="1">
    <citation type="journal article" date="2014" name="Front. Microbiol.">
        <title>High frequency of phylogenetically diverse reductive dehalogenase-homologous genes in deep subseafloor sedimentary metagenomes.</title>
        <authorList>
            <person name="Kawai M."/>
            <person name="Futagami T."/>
            <person name="Toyoda A."/>
            <person name="Takaki Y."/>
            <person name="Nishi S."/>
            <person name="Hori S."/>
            <person name="Arai W."/>
            <person name="Tsubouchi T."/>
            <person name="Morono Y."/>
            <person name="Uchiyama I."/>
            <person name="Ito T."/>
            <person name="Fujiyama A."/>
            <person name="Inagaki F."/>
            <person name="Takami H."/>
        </authorList>
    </citation>
    <scope>NUCLEOTIDE SEQUENCE</scope>
    <source>
        <strain evidence="1">Expedition CK06-06</strain>
    </source>
</reference>
<evidence type="ECO:0000313" key="1">
    <source>
        <dbReference type="EMBL" id="GAF75877.1"/>
    </source>
</evidence>
<dbReference type="EMBL" id="BARS01005601">
    <property type="protein sequence ID" value="GAF75877.1"/>
    <property type="molecule type" value="Genomic_DNA"/>
</dbReference>
<gene>
    <name evidence="1" type="ORF">S01H1_10987</name>
</gene>
<organism evidence="1">
    <name type="scientific">marine sediment metagenome</name>
    <dbReference type="NCBI Taxonomy" id="412755"/>
    <lineage>
        <taxon>unclassified sequences</taxon>
        <taxon>metagenomes</taxon>
        <taxon>ecological metagenomes</taxon>
    </lineage>
</organism>
<accession>X0SIZ6</accession>
<sequence>DMVWKLSIEAGLIVLLNRLFKQIGKDYKTVYSITGQVLDAALYAPELVGILRTGYRKGGKTAGKELRAKVNVVYPEKNEPEVTNKIDFNLANFAEKEPVERSNFITQTTNEKLNKWTLQTIIGSALAGVTATNEQIADKVSKKFVKQSGARSKQIAITETLNSVEGARLIEANTLIEEGAEVKPEVKPEDTAPKSLLGALIRMWQSRKDDRVRPTHVKADGQTVKGTTEPFTVGDSLLMYPGDTSLGADMAEIIGCRCFAATFIS</sequence>
<protein>
    <recommendedName>
        <fullName evidence="2">Phage head morphogenesis domain-containing protein</fullName>
    </recommendedName>
</protein>
<name>X0SIZ6_9ZZZZ</name>
<evidence type="ECO:0008006" key="2">
    <source>
        <dbReference type="Google" id="ProtNLM"/>
    </source>
</evidence>